<accession>A0A9W8NK86</accession>
<evidence type="ECO:0000313" key="5">
    <source>
        <dbReference type="EMBL" id="KAJ3578037.1"/>
    </source>
</evidence>
<evidence type="ECO:0000256" key="3">
    <source>
        <dbReference type="SAM" id="MobiDB-lite"/>
    </source>
</evidence>
<feature type="domain" description="HRDC" evidence="4">
    <location>
        <begin position="367"/>
        <end position="447"/>
    </location>
</feature>
<evidence type="ECO:0000259" key="4">
    <source>
        <dbReference type="PROSITE" id="PS50967"/>
    </source>
</evidence>
<sequence length="729" mass="81203">MTDDHTRLTIHVNRDQSQWPMTFSMKQPQGDVPRRRWWHHYYYRGPQGQSVQILYSRTRSRSETIARHFVNELVLGFDMEWPWDAGKRSRLQDKIALIQLASERKVALFHIALHEGETTDDLIAPTLKEIIESPKIFKAGVAVLNADFNRLRVHFKLEPKGAFELSHLHNLVTYGGSAPEHVTTKLRSLSMQVENHLGLPLWKGSVRTSDWSQPLNSDQTAYAATDAYAGFMLFHCMNAKRLAMNPTPPLPALAETYPFLTSKSATIRLEAVAEDGEAQVTTAEEFFGTKTDAKEGSTISRNAASLRDGNEGGAEDSGGVDPAVEMVEPTLKHDEPQLSHNPQRLDDRKSRGGAKAIQDDSVRTSMDSSCWALYGRLASHRKQAAVAKGVSAFVIAHNTLLQALSMHRPSNEQELLGVPGVGKRKLSEYGASWLEIITAFEAEQKQKRSHASNQQAENQVDSKDPDPKRRRIVRVGRSKEVLMSSGRPPAMLSTGISFQFGATSLAGEPMTESQSEDHLVDGDDNDSVDDDDDDAFGPPMQPPSPATLKRKRALAVQRESETNIHQQLVQGARRTPIYRTSFPPSNMKATTTPTTTNNYDRSLRLVSAPISTAMSTASHALNSNVPEPPRQISPENLSRDQMLLRKKLEAYVKSVMWAMHSKPTEPLISQDTLRYLTTTLPQTVEEFRAVPGIQRLTKACAMVKMDIWRTFEKWTRGTALAPPGASSSR</sequence>
<dbReference type="GO" id="GO:0005737">
    <property type="term" value="C:cytoplasm"/>
    <property type="evidence" value="ECO:0007669"/>
    <property type="project" value="TreeGrafter"/>
</dbReference>
<dbReference type="InterPro" id="IPR036397">
    <property type="entry name" value="RNaseH_sf"/>
</dbReference>
<dbReference type="GO" id="GO:0000166">
    <property type="term" value="F:nucleotide binding"/>
    <property type="evidence" value="ECO:0007669"/>
    <property type="project" value="InterPro"/>
</dbReference>
<dbReference type="PANTHER" id="PTHR13620">
    <property type="entry name" value="3-5 EXONUCLEASE"/>
    <property type="match status" value="1"/>
</dbReference>
<dbReference type="InterPro" id="IPR010997">
    <property type="entry name" value="HRDC-like_sf"/>
</dbReference>
<reference evidence="5" key="1">
    <citation type="submission" date="2022-07" db="EMBL/GenBank/DDBJ databases">
        <title>Genome Sequence of Xylaria arbuscula.</title>
        <authorList>
            <person name="Buettner E."/>
        </authorList>
    </citation>
    <scope>NUCLEOTIDE SEQUENCE</scope>
    <source>
        <strain evidence="5">VT107</strain>
    </source>
</reference>
<keyword evidence="1" id="KW-0540">Nuclease</keyword>
<dbReference type="PANTHER" id="PTHR13620:SF104">
    <property type="entry name" value="EXONUCLEASE 3'-5' DOMAIN-CONTAINING PROTEIN 2"/>
    <property type="match status" value="1"/>
</dbReference>
<feature type="region of interest" description="Disordered" evidence="3">
    <location>
        <begin position="445"/>
        <end position="488"/>
    </location>
</feature>
<organism evidence="5 6">
    <name type="scientific">Xylaria arbuscula</name>
    <dbReference type="NCBI Taxonomy" id="114810"/>
    <lineage>
        <taxon>Eukaryota</taxon>
        <taxon>Fungi</taxon>
        <taxon>Dikarya</taxon>
        <taxon>Ascomycota</taxon>
        <taxon>Pezizomycotina</taxon>
        <taxon>Sordariomycetes</taxon>
        <taxon>Xylariomycetidae</taxon>
        <taxon>Xylariales</taxon>
        <taxon>Xylariaceae</taxon>
        <taxon>Xylaria</taxon>
    </lineage>
</organism>
<dbReference type="InterPro" id="IPR044876">
    <property type="entry name" value="HRDC_dom_sf"/>
</dbReference>
<keyword evidence="2" id="KW-0378">Hydrolase</keyword>
<dbReference type="CDD" id="cd06141">
    <property type="entry name" value="WRN_exo"/>
    <property type="match status" value="1"/>
</dbReference>
<dbReference type="EMBL" id="JANPWZ010000268">
    <property type="protein sequence ID" value="KAJ3578037.1"/>
    <property type="molecule type" value="Genomic_DNA"/>
</dbReference>
<protein>
    <recommendedName>
        <fullName evidence="4">HRDC domain-containing protein</fullName>
    </recommendedName>
</protein>
<dbReference type="InterPro" id="IPR002121">
    <property type="entry name" value="HRDC_dom"/>
</dbReference>
<dbReference type="Pfam" id="PF01612">
    <property type="entry name" value="DNA_pol_A_exo1"/>
    <property type="match status" value="1"/>
</dbReference>
<dbReference type="InterPro" id="IPR002562">
    <property type="entry name" value="3'-5'_exonuclease_dom"/>
</dbReference>
<dbReference type="GO" id="GO:0003676">
    <property type="term" value="F:nucleic acid binding"/>
    <property type="evidence" value="ECO:0007669"/>
    <property type="project" value="InterPro"/>
</dbReference>
<dbReference type="Gene3D" id="3.30.420.10">
    <property type="entry name" value="Ribonuclease H-like superfamily/Ribonuclease H"/>
    <property type="match status" value="1"/>
</dbReference>
<dbReference type="SUPFAM" id="SSF53098">
    <property type="entry name" value="Ribonuclease H-like"/>
    <property type="match status" value="1"/>
</dbReference>
<proteinExistence type="predicted"/>
<feature type="compositionally biased region" description="Basic and acidic residues" evidence="3">
    <location>
        <begin position="330"/>
        <end position="350"/>
    </location>
</feature>
<dbReference type="Pfam" id="PF00570">
    <property type="entry name" value="HRDC"/>
    <property type="match status" value="1"/>
</dbReference>
<feature type="region of interest" description="Disordered" evidence="3">
    <location>
        <begin position="507"/>
        <end position="551"/>
    </location>
</feature>
<evidence type="ECO:0000256" key="1">
    <source>
        <dbReference type="ARBA" id="ARBA00022722"/>
    </source>
</evidence>
<keyword evidence="6" id="KW-1185">Reference proteome</keyword>
<dbReference type="PROSITE" id="PS50967">
    <property type="entry name" value="HRDC"/>
    <property type="match status" value="1"/>
</dbReference>
<feature type="region of interest" description="Disordered" evidence="3">
    <location>
        <begin position="577"/>
        <end position="598"/>
    </location>
</feature>
<dbReference type="VEuPathDB" id="FungiDB:F4678DRAFT_414278"/>
<dbReference type="GO" id="GO:0008408">
    <property type="term" value="F:3'-5' exonuclease activity"/>
    <property type="evidence" value="ECO:0007669"/>
    <property type="project" value="InterPro"/>
</dbReference>
<dbReference type="GO" id="GO:0005634">
    <property type="term" value="C:nucleus"/>
    <property type="evidence" value="ECO:0007669"/>
    <property type="project" value="TreeGrafter"/>
</dbReference>
<dbReference type="Proteomes" id="UP001148614">
    <property type="component" value="Unassembled WGS sequence"/>
</dbReference>
<feature type="region of interest" description="Disordered" evidence="3">
    <location>
        <begin position="292"/>
        <end position="361"/>
    </location>
</feature>
<evidence type="ECO:0000313" key="6">
    <source>
        <dbReference type="Proteomes" id="UP001148614"/>
    </source>
</evidence>
<dbReference type="SMART" id="SM00341">
    <property type="entry name" value="HRDC"/>
    <property type="match status" value="1"/>
</dbReference>
<gene>
    <name evidence="5" type="ORF">NPX13_g2527</name>
</gene>
<name>A0A9W8NK86_9PEZI</name>
<dbReference type="SUPFAM" id="SSF47819">
    <property type="entry name" value="HRDC-like"/>
    <property type="match status" value="1"/>
</dbReference>
<dbReference type="InterPro" id="IPR012337">
    <property type="entry name" value="RNaseH-like_sf"/>
</dbReference>
<dbReference type="AlphaFoldDB" id="A0A9W8NK86"/>
<comment type="caution">
    <text evidence="5">The sequence shown here is derived from an EMBL/GenBank/DDBJ whole genome shotgun (WGS) entry which is preliminary data.</text>
</comment>
<evidence type="ECO:0000256" key="2">
    <source>
        <dbReference type="ARBA" id="ARBA00022801"/>
    </source>
</evidence>
<dbReference type="GO" id="GO:0006139">
    <property type="term" value="P:nucleobase-containing compound metabolic process"/>
    <property type="evidence" value="ECO:0007669"/>
    <property type="project" value="InterPro"/>
</dbReference>
<feature type="compositionally biased region" description="Acidic residues" evidence="3">
    <location>
        <begin position="522"/>
        <end position="535"/>
    </location>
</feature>
<dbReference type="Gene3D" id="1.10.150.80">
    <property type="entry name" value="HRDC domain"/>
    <property type="match status" value="1"/>
</dbReference>
<dbReference type="InterPro" id="IPR051132">
    <property type="entry name" value="3-5_Exonuclease_domain"/>
</dbReference>